<evidence type="ECO:0000256" key="4">
    <source>
        <dbReference type="ARBA" id="ARBA00022475"/>
    </source>
</evidence>
<feature type="transmembrane region" description="Helical" evidence="10">
    <location>
        <begin position="296"/>
        <end position="317"/>
    </location>
</feature>
<evidence type="ECO:0000256" key="8">
    <source>
        <dbReference type="ARBA" id="ARBA00023136"/>
    </source>
</evidence>
<dbReference type="GO" id="GO:0015920">
    <property type="term" value="P:lipopolysaccharide transport"/>
    <property type="evidence" value="ECO:0007669"/>
    <property type="project" value="TreeGrafter"/>
</dbReference>
<sequence>MSRGQRDDGTSSGQGGTQVTTASERAERLALEPMRAATPPAGFFKGTGESLHDIWSRRDLIRRLTRREIRAKYKDSVLGVLWSLLKPFVNLLIYVLVLGRIMGAERSIPDFAIYVFTGLTAWQLFSDIISTSTASIINNSGIIKKIQLPREIFPISAAGASLFNFLMQFMILVLAVTILPLTSNATPPQLGANLLYLPYALVLLLVWALTLGLALSALNVYLRDIQYLVEIALIVGMWASPIVYSWEMVTKVAHGSSWIEGLYLANPVTLVVMGFQRSMWGAGADQVLAPHLLTRMSVSLVIGLISLGLAQRLFAVLQRNFAQEL</sequence>
<dbReference type="GO" id="GO:0046677">
    <property type="term" value="P:response to antibiotic"/>
    <property type="evidence" value="ECO:0007669"/>
    <property type="project" value="UniProtKB-KW"/>
</dbReference>
<evidence type="ECO:0000256" key="2">
    <source>
        <dbReference type="ARBA" id="ARBA00007783"/>
    </source>
</evidence>
<protein>
    <recommendedName>
        <fullName evidence="10">Transport permease protein</fullName>
    </recommendedName>
</protein>
<dbReference type="InterPro" id="IPR047817">
    <property type="entry name" value="ABC2_TM_bact-type"/>
</dbReference>
<reference evidence="13 14" key="1">
    <citation type="submission" date="2017-12" db="EMBL/GenBank/DDBJ databases">
        <title>Phylogenetic diversity of female urinary microbiome.</title>
        <authorList>
            <person name="Thomas-White K."/>
            <person name="Wolfe A.J."/>
        </authorList>
    </citation>
    <scope>NUCLEOTIDE SEQUENCE [LARGE SCALE GENOMIC DNA]</scope>
    <source>
        <strain evidence="13 14">UMB0319</strain>
    </source>
</reference>
<feature type="transmembrane region" description="Helical" evidence="10">
    <location>
        <begin position="152"/>
        <end position="176"/>
    </location>
</feature>
<dbReference type="InterPro" id="IPR000412">
    <property type="entry name" value="ABC_2_transport"/>
</dbReference>
<evidence type="ECO:0000256" key="3">
    <source>
        <dbReference type="ARBA" id="ARBA00022448"/>
    </source>
</evidence>
<keyword evidence="7 10" id="KW-1133">Transmembrane helix</keyword>
<keyword evidence="6 10" id="KW-0812">Transmembrane</keyword>
<gene>
    <name evidence="13" type="ORF">CYJ26_03480</name>
</gene>
<organism evidence="13 14">
    <name type="scientific">Actinomyces urogenitalis</name>
    <dbReference type="NCBI Taxonomy" id="103621"/>
    <lineage>
        <taxon>Bacteria</taxon>
        <taxon>Bacillati</taxon>
        <taxon>Actinomycetota</taxon>
        <taxon>Actinomycetes</taxon>
        <taxon>Actinomycetales</taxon>
        <taxon>Actinomycetaceae</taxon>
        <taxon>Actinomyces</taxon>
    </lineage>
</organism>
<evidence type="ECO:0000256" key="9">
    <source>
        <dbReference type="ARBA" id="ARBA00023251"/>
    </source>
</evidence>
<accession>A0A2I1KUA1</accession>
<evidence type="ECO:0000256" key="7">
    <source>
        <dbReference type="ARBA" id="ARBA00022989"/>
    </source>
</evidence>
<evidence type="ECO:0000256" key="5">
    <source>
        <dbReference type="ARBA" id="ARBA00022519"/>
    </source>
</evidence>
<comment type="subcellular location">
    <subcellularLocation>
        <location evidence="1">Cell inner membrane</location>
        <topology evidence="1">Multi-pass membrane protein</topology>
    </subcellularLocation>
    <subcellularLocation>
        <location evidence="10">Cell membrane</location>
        <topology evidence="10">Multi-pass membrane protein</topology>
    </subcellularLocation>
</comment>
<evidence type="ECO:0000256" key="10">
    <source>
        <dbReference type="RuleBase" id="RU361157"/>
    </source>
</evidence>
<keyword evidence="9" id="KW-0046">Antibiotic resistance</keyword>
<comment type="caution">
    <text evidence="13">The sequence shown here is derived from an EMBL/GenBank/DDBJ whole genome shotgun (WGS) entry which is preliminary data.</text>
</comment>
<dbReference type="GO" id="GO:0043190">
    <property type="term" value="C:ATP-binding cassette (ABC) transporter complex"/>
    <property type="evidence" value="ECO:0007669"/>
    <property type="project" value="InterPro"/>
</dbReference>
<evidence type="ECO:0000313" key="13">
    <source>
        <dbReference type="EMBL" id="PKY99199.1"/>
    </source>
</evidence>
<dbReference type="PRINTS" id="PR00164">
    <property type="entry name" value="ABC2TRNSPORT"/>
</dbReference>
<keyword evidence="4 10" id="KW-1003">Cell membrane</keyword>
<dbReference type="GO" id="GO:0140359">
    <property type="term" value="F:ABC-type transporter activity"/>
    <property type="evidence" value="ECO:0007669"/>
    <property type="project" value="InterPro"/>
</dbReference>
<evidence type="ECO:0000259" key="12">
    <source>
        <dbReference type="PROSITE" id="PS51012"/>
    </source>
</evidence>
<feature type="region of interest" description="Disordered" evidence="11">
    <location>
        <begin position="1"/>
        <end position="24"/>
    </location>
</feature>
<comment type="similarity">
    <text evidence="2 10">Belongs to the ABC-2 integral membrane protein family.</text>
</comment>
<keyword evidence="5" id="KW-0997">Cell inner membrane</keyword>
<keyword evidence="3 10" id="KW-0813">Transport</keyword>
<evidence type="ECO:0000256" key="6">
    <source>
        <dbReference type="ARBA" id="ARBA00022692"/>
    </source>
</evidence>
<dbReference type="Pfam" id="PF01061">
    <property type="entry name" value="ABC2_membrane"/>
    <property type="match status" value="1"/>
</dbReference>
<dbReference type="PANTHER" id="PTHR30413">
    <property type="entry name" value="INNER MEMBRANE TRANSPORT PERMEASE"/>
    <property type="match status" value="1"/>
</dbReference>
<feature type="transmembrane region" description="Helical" evidence="10">
    <location>
        <begin position="111"/>
        <end position="131"/>
    </location>
</feature>
<evidence type="ECO:0000256" key="11">
    <source>
        <dbReference type="SAM" id="MobiDB-lite"/>
    </source>
</evidence>
<name>A0A2I1KUA1_9ACTO</name>
<dbReference type="EMBL" id="PKHA01000002">
    <property type="protein sequence ID" value="PKY99199.1"/>
    <property type="molecule type" value="Genomic_DNA"/>
</dbReference>
<dbReference type="AlphaFoldDB" id="A0A2I1KUA1"/>
<dbReference type="InterPro" id="IPR013525">
    <property type="entry name" value="ABC2_TM"/>
</dbReference>
<proteinExistence type="inferred from homology"/>
<evidence type="ECO:0000313" key="14">
    <source>
        <dbReference type="Proteomes" id="UP000234778"/>
    </source>
</evidence>
<keyword evidence="8 10" id="KW-0472">Membrane</keyword>
<feature type="transmembrane region" description="Helical" evidence="10">
    <location>
        <begin position="76"/>
        <end position="99"/>
    </location>
</feature>
<feature type="transmembrane region" description="Helical" evidence="10">
    <location>
        <begin position="196"/>
        <end position="215"/>
    </location>
</feature>
<dbReference type="PROSITE" id="PS51012">
    <property type="entry name" value="ABC_TM2"/>
    <property type="match status" value="1"/>
</dbReference>
<evidence type="ECO:0000256" key="1">
    <source>
        <dbReference type="ARBA" id="ARBA00004429"/>
    </source>
</evidence>
<feature type="transmembrane region" description="Helical" evidence="10">
    <location>
        <begin position="227"/>
        <end position="246"/>
    </location>
</feature>
<feature type="domain" description="ABC transmembrane type-2" evidence="12">
    <location>
        <begin position="78"/>
        <end position="313"/>
    </location>
</feature>
<dbReference type="PANTHER" id="PTHR30413:SF8">
    <property type="entry name" value="TRANSPORT PERMEASE PROTEIN"/>
    <property type="match status" value="1"/>
</dbReference>
<dbReference type="Proteomes" id="UP000234778">
    <property type="component" value="Unassembled WGS sequence"/>
</dbReference>